<comment type="caution">
    <text evidence="2">The sequence shown here is derived from an EMBL/GenBank/DDBJ whole genome shotgun (WGS) entry which is preliminary data.</text>
</comment>
<reference evidence="2" key="1">
    <citation type="submission" date="2019-08" db="EMBL/GenBank/DDBJ databases">
        <authorList>
            <person name="Kucharzyk K."/>
            <person name="Murdoch R.W."/>
            <person name="Higgins S."/>
            <person name="Loffler F."/>
        </authorList>
    </citation>
    <scope>NUCLEOTIDE SEQUENCE</scope>
</reference>
<protein>
    <recommendedName>
        <fullName evidence="1">DNA/pantothenate metabolism flavoprotein C-terminal domain-containing protein</fullName>
    </recommendedName>
</protein>
<dbReference type="InterPro" id="IPR007085">
    <property type="entry name" value="DNA/pantothenate-metab_flavo_C"/>
</dbReference>
<dbReference type="AlphaFoldDB" id="A0A645ISI3"/>
<name>A0A645ISI3_9ZZZZ</name>
<organism evidence="2">
    <name type="scientific">bioreactor metagenome</name>
    <dbReference type="NCBI Taxonomy" id="1076179"/>
    <lineage>
        <taxon>unclassified sequences</taxon>
        <taxon>metagenomes</taxon>
        <taxon>ecological metagenomes</taxon>
    </lineage>
</organism>
<gene>
    <name evidence="2" type="ORF">SDC9_201013</name>
</gene>
<dbReference type="SUPFAM" id="SSF102645">
    <property type="entry name" value="CoaB-like"/>
    <property type="match status" value="1"/>
</dbReference>
<sequence>MANDITSKETGFGSDNNKVTIISKTGEAIELESMSKRLVGQELFNIVLKHINN</sequence>
<dbReference type="EMBL" id="VSSQ01120398">
    <property type="protein sequence ID" value="MPN53349.1"/>
    <property type="molecule type" value="Genomic_DNA"/>
</dbReference>
<dbReference type="Pfam" id="PF04127">
    <property type="entry name" value="DFP"/>
    <property type="match status" value="1"/>
</dbReference>
<dbReference type="InterPro" id="IPR035929">
    <property type="entry name" value="CoaB-like_sf"/>
</dbReference>
<proteinExistence type="predicted"/>
<dbReference type="Gene3D" id="3.40.50.10300">
    <property type="entry name" value="CoaB-like"/>
    <property type="match status" value="1"/>
</dbReference>
<accession>A0A645ISI3</accession>
<feature type="domain" description="DNA/pantothenate metabolism flavoprotein C-terminal" evidence="1">
    <location>
        <begin position="1"/>
        <end position="49"/>
    </location>
</feature>
<evidence type="ECO:0000313" key="2">
    <source>
        <dbReference type="EMBL" id="MPN53349.1"/>
    </source>
</evidence>
<evidence type="ECO:0000259" key="1">
    <source>
        <dbReference type="Pfam" id="PF04127"/>
    </source>
</evidence>